<reference evidence="2 3" key="1">
    <citation type="submission" date="2023-01" db="EMBL/GenBank/DDBJ databases">
        <title>Analysis of 21 Apiospora genomes using comparative genomics revels a genus with tremendous synthesis potential of carbohydrate active enzymes and secondary metabolites.</title>
        <authorList>
            <person name="Sorensen T."/>
        </authorList>
    </citation>
    <scope>NUCLEOTIDE SEQUENCE [LARGE SCALE GENOMIC DNA]</scope>
    <source>
        <strain evidence="2 3">CBS 20057</strain>
    </source>
</reference>
<gene>
    <name evidence="2" type="ORF">PG991_015266</name>
</gene>
<dbReference type="InterPro" id="IPR001810">
    <property type="entry name" value="F-box_dom"/>
</dbReference>
<comment type="caution">
    <text evidence="2">The sequence shown here is derived from an EMBL/GenBank/DDBJ whole genome shotgun (WGS) entry which is preliminary data.</text>
</comment>
<organism evidence="2 3">
    <name type="scientific">Apiospora marii</name>
    <dbReference type="NCBI Taxonomy" id="335849"/>
    <lineage>
        <taxon>Eukaryota</taxon>
        <taxon>Fungi</taxon>
        <taxon>Dikarya</taxon>
        <taxon>Ascomycota</taxon>
        <taxon>Pezizomycotina</taxon>
        <taxon>Sordariomycetes</taxon>
        <taxon>Xylariomycetidae</taxon>
        <taxon>Amphisphaeriales</taxon>
        <taxon>Apiosporaceae</taxon>
        <taxon>Apiospora</taxon>
    </lineage>
</organism>
<dbReference type="Proteomes" id="UP001396898">
    <property type="component" value="Unassembled WGS sequence"/>
</dbReference>
<accession>A0ABR1R158</accession>
<feature type="domain" description="F-box" evidence="1">
    <location>
        <begin position="10"/>
        <end position="55"/>
    </location>
</feature>
<evidence type="ECO:0000259" key="1">
    <source>
        <dbReference type="PROSITE" id="PS50181"/>
    </source>
</evidence>
<proteinExistence type="predicted"/>
<name>A0ABR1R158_9PEZI</name>
<protein>
    <recommendedName>
        <fullName evidence="1">F-box domain-containing protein</fullName>
    </recommendedName>
</protein>
<dbReference type="PROSITE" id="PS50181">
    <property type="entry name" value="FBOX"/>
    <property type="match status" value="1"/>
</dbReference>
<evidence type="ECO:0000313" key="2">
    <source>
        <dbReference type="EMBL" id="KAK7995799.1"/>
    </source>
</evidence>
<keyword evidence="3" id="KW-1185">Reference proteome</keyword>
<dbReference type="EMBL" id="JAQQWI010000022">
    <property type="protein sequence ID" value="KAK7995799.1"/>
    <property type="molecule type" value="Genomic_DNA"/>
</dbReference>
<evidence type="ECO:0000313" key="3">
    <source>
        <dbReference type="Proteomes" id="UP001396898"/>
    </source>
</evidence>
<sequence length="593" mass="67218">MRALQMQTAPAGLNTLPTEILKKIGDNLNLRDLTSLLKCCKHTQARLRGQYYVERQVRDEQEFDRQRLWHNSHLTQRNHIVNFTLTEVARWPESRAVKFTSQDEFPQRVFALLDEDVGKWGAGMLYFTFSTLDFLWDKSLVAQLPKYHRVGSLMNRAITSCHDEKVMKDIIKAYFRFYTVYLLGWKTNVVRRRFTGGYSMANDLPPVLWACCENRVDVLNLLTRNLEDTDIDFWQPMDVDLVVDGHNTTTYDGGPTTKWLRSPPHLIDAWECAFHPLDSHGRRKHLGDVNEDACLWLLDRNLGFSTRYGGLPIQHLAEAAVLKKTRVVEALLKYFKANLTAKKYQRAIVLALHAAARGWSGPHEPKPHRKHQHRLNAAAKIPDGHEEVMEILLEAGDEQALLKQNPGRKEDEGLLAGAVRTAPQNALYMLNKQIRLGVTDRRDLRAALFVALTLGGNGDTQRLDFFRTVLPQRLDLVCGTEELDSDGSSWNWDTLNLMNGLIAKMRDCFATRCFTTALYFVGWLGRECVGARMVQEMEALEARQVARRQRQVAGAPPVVMPASFTTSATIATANTDITTVANSDTNATDATAL</sequence>